<proteinExistence type="predicted"/>
<organism evidence="1 2">
    <name type="scientific">Sclerotinia nivalis</name>
    <dbReference type="NCBI Taxonomy" id="352851"/>
    <lineage>
        <taxon>Eukaryota</taxon>
        <taxon>Fungi</taxon>
        <taxon>Dikarya</taxon>
        <taxon>Ascomycota</taxon>
        <taxon>Pezizomycotina</taxon>
        <taxon>Leotiomycetes</taxon>
        <taxon>Helotiales</taxon>
        <taxon>Sclerotiniaceae</taxon>
        <taxon>Sclerotinia</taxon>
    </lineage>
</organism>
<comment type="caution">
    <text evidence="1">The sequence shown here is derived from an EMBL/GenBank/DDBJ whole genome shotgun (WGS) entry which is preliminary data.</text>
</comment>
<dbReference type="PANTHER" id="PTHR37535:SF4">
    <property type="entry name" value="FLUG DOMAIN-CONTAINING PROTEIN"/>
    <property type="match status" value="1"/>
</dbReference>
<name>A0A9X0AZ33_9HELO</name>
<dbReference type="Proteomes" id="UP001152300">
    <property type="component" value="Unassembled WGS sequence"/>
</dbReference>
<keyword evidence="2" id="KW-1185">Reference proteome</keyword>
<reference evidence="1" key="1">
    <citation type="submission" date="2022-11" db="EMBL/GenBank/DDBJ databases">
        <title>Genome Resource of Sclerotinia nivalis Strain SnTB1, a Plant Pathogen Isolated from American Ginseng.</title>
        <authorList>
            <person name="Fan S."/>
        </authorList>
    </citation>
    <scope>NUCLEOTIDE SEQUENCE</scope>
    <source>
        <strain evidence="1">SnTB1</strain>
    </source>
</reference>
<sequence length="128" mass="15071">MVNTSRKRRLHSDAPENLNLQHFVTKRNKRQQQTKKPKLTLEDYEANIQKLNGDGPLAPKDADATKENITGICRKWKRFCEFRNEQHWRAAIQACSKGSTIMFFRYICENYRDYFSFSQGNFTNSLSC</sequence>
<dbReference type="OrthoDB" id="3433084at2759"/>
<evidence type="ECO:0000313" key="1">
    <source>
        <dbReference type="EMBL" id="KAJ8069838.1"/>
    </source>
</evidence>
<gene>
    <name evidence="1" type="ORF">OCU04_000252</name>
</gene>
<dbReference type="AlphaFoldDB" id="A0A9X0AZ33"/>
<accession>A0A9X0AZ33</accession>
<dbReference type="EMBL" id="JAPEIS010000001">
    <property type="protein sequence ID" value="KAJ8069838.1"/>
    <property type="molecule type" value="Genomic_DNA"/>
</dbReference>
<dbReference type="PANTHER" id="PTHR37535">
    <property type="entry name" value="FLUG DOMAIN PROTEIN"/>
    <property type="match status" value="1"/>
</dbReference>
<evidence type="ECO:0000313" key="2">
    <source>
        <dbReference type="Proteomes" id="UP001152300"/>
    </source>
</evidence>
<protein>
    <submittedName>
        <fullName evidence="1">Uncharacterized protein</fullName>
    </submittedName>
</protein>